<gene>
    <name evidence="13" type="ORF">N7482_010172</name>
</gene>
<dbReference type="EC" id="3.2.1.21" evidence="4"/>
<evidence type="ECO:0000256" key="7">
    <source>
        <dbReference type="ARBA" id="ARBA00023180"/>
    </source>
</evidence>
<dbReference type="InterPro" id="IPR002772">
    <property type="entry name" value="Glyco_hydro_3_C"/>
</dbReference>
<keyword evidence="10" id="KW-0624">Polysaccharide degradation</keyword>
<dbReference type="Gene3D" id="3.40.50.1700">
    <property type="entry name" value="Glycoside hydrolase family 3 C-terminal domain"/>
    <property type="match status" value="1"/>
</dbReference>
<dbReference type="RefSeq" id="XP_056538253.1">
    <property type="nucleotide sequence ID" value="XM_056692296.1"/>
</dbReference>
<dbReference type="Gene3D" id="3.20.20.300">
    <property type="entry name" value="Glycoside hydrolase, family 3, N-terminal domain"/>
    <property type="match status" value="1"/>
</dbReference>
<keyword evidence="7" id="KW-0325">Glycoprotein</keyword>
<dbReference type="Pfam" id="PF01915">
    <property type="entry name" value="Glyco_hydro_3_C"/>
    <property type="match status" value="1"/>
</dbReference>
<dbReference type="SMART" id="SM01217">
    <property type="entry name" value="Fn3_like"/>
    <property type="match status" value="1"/>
</dbReference>
<comment type="similarity">
    <text evidence="3">Belongs to the glycosyl hydrolase 3 family.</text>
</comment>
<evidence type="ECO:0000256" key="3">
    <source>
        <dbReference type="ARBA" id="ARBA00005336"/>
    </source>
</evidence>
<protein>
    <recommendedName>
        <fullName evidence="4">beta-glucosidase</fullName>
        <ecNumber evidence="4">3.2.1.21</ecNumber>
    </recommendedName>
</protein>
<proteinExistence type="inferred from homology"/>
<name>A0A9W9LE85_9EURO</name>
<evidence type="ECO:0000256" key="6">
    <source>
        <dbReference type="ARBA" id="ARBA00023001"/>
    </source>
</evidence>
<dbReference type="InterPro" id="IPR036881">
    <property type="entry name" value="Glyco_hydro_3_C_sf"/>
</dbReference>
<keyword evidence="8" id="KW-0119">Carbohydrate metabolism</keyword>
<evidence type="ECO:0000313" key="14">
    <source>
        <dbReference type="Proteomes" id="UP001149163"/>
    </source>
</evidence>
<keyword evidence="5 13" id="KW-0378">Hydrolase</keyword>
<dbReference type="InterPro" id="IPR001764">
    <property type="entry name" value="Glyco_hydro_3_N"/>
</dbReference>
<dbReference type="Proteomes" id="UP001149163">
    <property type="component" value="Unassembled WGS sequence"/>
</dbReference>
<dbReference type="SUPFAM" id="SSF51445">
    <property type="entry name" value="(Trans)glycosidases"/>
    <property type="match status" value="1"/>
</dbReference>
<dbReference type="AlphaFoldDB" id="A0A9W9LE85"/>
<keyword evidence="6" id="KW-0136">Cellulose degradation</keyword>
<dbReference type="PANTHER" id="PTHR42715">
    <property type="entry name" value="BETA-GLUCOSIDASE"/>
    <property type="match status" value="1"/>
</dbReference>
<dbReference type="InterPro" id="IPR017853">
    <property type="entry name" value="GH"/>
</dbReference>
<evidence type="ECO:0000256" key="8">
    <source>
        <dbReference type="ARBA" id="ARBA00023277"/>
    </source>
</evidence>
<feature type="region of interest" description="Disordered" evidence="11">
    <location>
        <begin position="1"/>
        <end position="23"/>
    </location>
</feature>
<evidence type="ECO:0000256" key="1">
    <source>
        <dbReference type="ARBA" id="ARBA00000448"/>
    </source>
</evidence>
<organism evidence="13 14">
    <name type="scientific">Penicillium canariense</name>
    <dbReference type="NCBI Taxonomy" id="189055"/>
    <lineage>
        <taxon>Eukaryota</taxon>
        <taxon>Fungi</taxon>
        <taxon>Dikarya</taxon>
        <taxon>Ascomycota</taxon>
        <taxon>Pezizomycotina</taxon>
        <taxon>Eurotiomycetes</taxon>
        <taxon>Eurotiomycetidae</taxon>
        <taxon>Eurotiales</taxon>
        <taxon>Aspergillaceae</taxon>
        <taxon>Penicillium</taxon>
    </lineage>
</organism>
<keyword evidence="14" id="KW-1185">Reference proteome</keyword>
<dbReference type="Gene3D" id="2.60.40.10">
    <property type="entry name" value="Immunoglobulins"/>
    <property type="match status" value="1"/>
</dbReference>
<sequence length="751" mass="81531">MRVTTQLAQSGLPPPSPHTDSQPTSFTFLQATDAVKSGLPLPQVVARLLSELTKTECLSLLDGDEQFWGGLRTILCDRYNRHPFVHGHVRRLGIPGIRFTDGPRGVVMGESTAFPVSMARGATWDVDLERRVGEAIGREAKAQGANFFAGVCVNLPRHPAWGRSQETYGEDPLLLGEFGLALTQGVQQHVMACVKHFALNSMENARFQVDVQVDEDVLREVYLPHFRRIVDGGAAAVMSAYNSVNGEWAGQSHQLLMDILRGEWGFDGFVMSDFIFGLRDAATSVRNGLDIEAPFRQQRAMDLPAALASGELDWSDVHRACARILTKQLEFAIRTESSQPDPAVVFCEEHRALSREVATRGTVLLKNEEVGGQRMLPLHASSISQIAVVGRLATVPNTGDKGSSQVFAPHVVTALEGIRCAFPQAQISFTHEPGQVTEMASQADVVICVVGYDHQDEGEYVVPALKENPTLQGVLPPAVTPADREMLAVIKGDSADQSASAIEVGAGGDRASLRLRAEDVALIEAVSHNPRTVVSVVAGGTVIMEEWRAKVPAILMSWYSGCEGGHALADLLVGRVEPSGRLPVSIPTNESHLPFFDVNATRITYDRWYGQHLLDRMGVPAAFPFGYGLSYTSFAVDNLRVIPAQSATDADGQIERLTVHFDVRNTGSRAGRYQAQVYGRPGVENFPSCVLLGFAPVSLALGETRAATITVSLRPLQRFVDGKLTLPRKKILVEVASFAGDPDATRIAFML</sequence>
<dbReference type="SUPFAM" id="SSF52279">
    <property type="entry name" value="Beta-D-glucan exohydrolase, C-terminal domain"/>
    <property type="match status" value="1"/>
</dbReference>
<dbReference type="OrthoDB" id="2123594at2759"/>
<keyword evidence="9" id="KW-0326">Glycosidase</keyword>
<evidence type="ECO:0000256" key="9">
    <source>
        <dbReference type="ARBA" id="ARBA00023295"/>
    </source>
</evidence>
<comment type="catalytic activity">
    <reaction evidence="1">
        <text>Hydrolysis of terminal, non-reducing beta-D-glucosyl residues with release of beta-D-glucose.</text>
        <dbReference type="EC" id="3.2.1.21"/>
    </reaction>
</comment>
<dbReference type="InterPro" id="IPR026891">
    <property type="entry name" value="Fn3-like"/>
</dbReference>
<dbReference type="PANTHER" id="PTHR42715:SF3">
    <property type="entry name" value="BETA-GLUCOSIDASE B-RELATED"/>
    <property type="match status" value="1"/>
</dbReference>
<dbReference type="InterPro" id="IPR036962">
    <property type="entry name" value="Glyco_hydro_3_N_sf"/>
</dbReference>
<evidence type="ECO:0000313" key="13">
    <source>
        <dbReference type="EMBL" id="KAJ5150920.1"/>
    </source>
</evidence>
<evidence type="ECO:0000256" key="2">
    <source>
        <dbReference type="ARBA" id="ARBA00004987"/>
    </source>
</evidence>
<dbReference type="InterPro" id="IPR050288">
    <property type="entry name" value="Cellulose_deg_GH3"/>
</dbReference>
<dbReference type="GO" id="GO:0008422">
    <property type="term" value="F:beta-glucosidase activity"/>
    <property type="evidence" value="ECO:0007669"/>
    <property type="project" value="UniProtKB-EC"/>
</dbReference>
<feature type="domain" description="Fibronectin type III-like" evidence="12">
    <location>
        <begin position="673"/>
        <end position="739"/>
    </location>
</feature>
<comment type="caution">
    <text evidence="13">The sequence shown here is derived from an EMBL/GenBank/DDBJ whole genome shotgun (WGS) entry which is preliminary data.</text>
</comment>
<comment type="pathway">
    <text evidence="2">Glycan metabolism; cellulose degradation.</text>
</comment>
<dbReference type="GeneID" id="81431472"/>
<reference evidence="13" key="1">
    <citation type="submission" date="2022-11" db="EMBL/GenBank/DDBJ databases">
        <authorList>
            <person name="Petersen C."/>
        </authorList>
    </citation>
    <scope>NUCLEOTIDE SEQUENCE</scope>
    <source>
        <strain evidence="13">IBT 26290</strain>
    </source>
</reference>
<dbReference type="EMBL" id="JAPQKN010000008">
    <property type="protein sequence ID" value="KAJ5150920.1"/>
    <property type="molecule type" value="Genomic_DNA"/>
</dbReference>
<evidence type="ECO:0000259" key="12">
    <source>
        <dbReference type="SMART" id="SM01217"/>
    </source>
</evidence>
<evidence type="ECO:0000256" key="4">
    <source>
        <dbReference type="ARBA" id="ARBA00012744"/>
    </source>
</evidence>
<dbReference type="Pfam" id="PF00933">
    <property type="entry name" value="Glyco_hydro_3"/>
    <property type="match status" value="1"/>
</dbReference>
<evidence type="ECO:0000256" key="10">
    <source>
        <dbReference type="ARBA" id="ARBA00023326"/>
    </source>
</evidence>
<evidence type="ECO:0000256" key="5">
    <source>
        <dbReference type="ARBA" id="ARBA00022801"/>
    </source>
</evidence>
<dbReference type="GO" id="GO:0030245">
    <property type="term" value="P:cellulose catabolic process"/>
    <property type="evidence" value="ECO:0007669"/>
    <property type="project" value="UniProtKB-KW"/>
</dbReference>
<dbReference type="InterPro" id="IPR013783">
    <property type="entry name" value="Ig-like_fold"/>
</dbReference>
<accession>A0A9W9LE85</accession>
<dbReference type="PRINTS" id="PR00133">
    <property type="entry name" value="GLHYDRLASE3"/>
</dbReference>
<reference evidence="13" key="2">
    <citation type="journal article" date="2023" name="IMA Fungus">
        <title>Comparative genomic study of the Penicillium genus elucidates a diverse pangenome and 15 lateral gene transfer events.</title>
        <authorList>
            <person name="Petersen C."/>
            <person name="Sorensen T."/>
            <person name="Nielsen M.R."/>
            <person name="Sondergaard T.E."/>
            <person name="Sorensen J.L."/>
            <person name="Fitzpatrick D.A."/>
            <person name="Frisvad J.C."/>
            <person name="Nielsen K.L."/>
        </authorList>
    </citation>
    <scope>NUCLEOTIDE SEQUENCE</scope>
    <source>
        <strain evidence="13">IBT 26290</strain>
    </source>
</reference>
<evidence type="ECO:0000256" key="11">
    <source>
        <dbReference type="SAM" id="MobiDB-lite"/>
    </source>
</evidence>